<evidence type="ECO:0008006" key="10">
    <source>
        <dbReference type="Google" id="ProtNLM"/>
    </source>
</evidence>
<feature type="domain" description="C3H1-type" evidence="5">
    <location>
        <begin position="1"/>
        <end position="23"/>
    </location>
</feature>
<dbReference type="SUPFAM" id="SSF56399">
    <property type="entry name" value="ADP-ribosylation"/>
    <property type="match status" value="1"/>
</dbReference>
<dbReference type="InterPro" id="IPR037197">
    <property type="entry name" value="WWE_dom_sf"/>
</dbReference>
<keyword evidence="4" id="KW-0863">Zinc-finger</keyword>
<dbReference type="GO" id="GO:0003950">
    <property type="term" value="F:NAD+ poly-ADP-ribosyltransferase activity"/>
    <property type="evidence" value="ECO:0007669"/>
    <property type="project" value="InterPro"/>
</dbReference>
<keyword evidence="9" id="KW-1185">Reference proteome</keyword>
<gene>
    <name evidence="8" type="ORF">DSTB1V02_LOCUS10242</name>
</gene>
<evidence type="ECO:0000313" key="8">
    <source>
        <dbReference type="EMBL" id="CAD7250469.1"/>
    </source>
</evidence>
<protein>
    <recommendedName>
        <fullName evidence="10">Poly [ADP-ribose] polymerase</fullName>
    </recommendedName>
</protein>
<sequence>MCYKYVTKKCSRGDSCEEGHDFKTNHNTKILQNFYLEDADSQLLLKLMQSSVDEVVVPEICDHYNVGECECGSECTEMHLCLNSILGTCNDWCLLNHDILEPQCQKLLKMGGVKTYYSKRDLKNHLRVRQKEQRLDAIMKQERRSSRLVEEASRRKVFHADEDDGEVEVPEILQNFYLEDADSQLLLKLMQSSVDEVVVPEICDHYNVGECECGSECTEMHLCLNSILGTCNDWCLLNHDILEPQCQKLLKMGGVKTYYSKRDLKNHLRVRQKEQRLDAIMKQERRSSRLVEEASRRKVFHADEDDGEVEVPEVCIFLLNDRCLDGERGRCKRLHAGMPYHWQVKNPVTNKWINLSKNQSFRLEQNFADPSKVKVQLDSFTSEEVHLTKRSQLRSLFQDESYEVDLNEVKNEGMKLRNMQTQAIMDIRRLSTESHVMTGGKKHSTIWCWYFLDKSGKWMEYGSTTAEHNSFSNLKSADIEKQFCTVQGSGCIAFSTNKFKYEVNFQTMKQKNLMTNVQRDIRRRPAPPDGSSNLVNVLKYRHVPSHWVPMQETETCKMVPLYPESQEYQNVASLMPGFTVRKITRVQNPYLWEMYQNKRLVLLKKYNNDAGKVNERVLFHGTPSQNIQSICEQNFDWRLHGTANGSVFGKGVYFATNPQISTGYSKGGGAIFAAKVLVGSAAVGKSSMARPPTGYDSTTGLNGSLFVMYYDQDYYPEYLVEF</sequence>
<comment type="similarity">
    <text evidence="3">Belongs to the ARTD/PARP family.</text>
</comment>
<dbReference type="GO" id="GO:1990404">
    <property type="term" value="F:NAD+-protein mono-ADP-ribosyltransferase activity"/>
    <property type="evidence" value="ECO:0007669"/>
    <property type="project" value="TreeGrafter"/>
</dbReference>
<keyword evidence="2" id="KW-0539">Nucleus</keyword>
<dbReference type="OrthoDB" id="6133115at2759"/>
<feature type="domain" description="PARP catalytic" evidence="7">
    <location>
        <begin position="543"/>
        <end position="722"/>
    </location>
</feature>
<dbReference type="PANTHER" id="PTHR45740:SF4">
    <property type="entry name" value="PROTEIN MONO-ADP-RIBOSYLTRANSFERASE PARP11"/>
    <property type="match status" value="1"/>
</dbReference>
<name>A0A7R9AAC5_9CRUS</name>
<dbReference type="GO" id="GO:0005634">
    <property type="term" value="C:nucleus"/>
    <property type="evidence" value="ECO:0007669"/>
    <property type="project" value="UniProtKB-SubCell"/>
</dbReference>
<proteinExistence type="inferred from homology"/>
<dbReference type="PROSITE" id="PS50103">
    <property type="entry name" value="ZF_C3H1"/>
    <property type="match status" value="1"/>
</dbReference>
<dbReference type="PROSITE" id="PS50918">
    <property type="entry name" value="WWE"/>
    <property type="match status" value="1"/>
</dbReference>
<dbReference type="Proteomes" id="UP000677054">
    <property type="component" value="Unassembled WGS sequence"/>
</dbReference>
<reference evidence="8" key="1">
    <citation type="submission" date="2020-11" db="EMBL/GenBank/DDBJ databases">
        <authorList>
            <person name="Tran Van P."/>
        </authorList>
    </citation>
    <scope>NUCLEOTIDE SEQUENCE</scope>
</reference>
<organism evidence="8">
    <name type="scientific">Darwinula stevensoni</name>
    <dbReference type="NCBI Taxonomy" id="69355"/>
    <lineage>
        <taxon>Eukaryota</taxon>
        <taxon>Metazoa</taxon>
        <taxon>Ecdysozoa</taxon>
        <taxon>Arthropoda</taxon>
        <taxon>Crustacea</taxon>
        <taxon>Oligostraca</taxon>
        <taxon>Ostracoda</taxon>
        <taxon>Podocopa</taxon>
        <taxon>Podocopida</taxon>
        <taxon>Darwinulocopina</taxon>
        <taxon>Darwinuloidea</taxon>
        <taxon>Darwinulidae</taxon>
        <taxon>Darwinula</taxon>
    </lineage>
</organism>
<keyword evidence="4" id="KW-0862">Zinc</keyword>
<evidence type="ECO:0000259" key="5">
    <source>
        <dbReference type="PROSITE" id="PS50103"/>
    </source>
</evidence>
<evidence type="ECO:0000256" key="1">
    <source>
        <dbReference type="ARBA" id="ARBA00004123"/>
    </source>
</evidence>
<dbReference type="PROSITE" id="PS51059">
    <property type="entry name" value="PARP_CATALYTIC"/>
    <property type="match status" value="1"/>
</dbReference>
<dbReference type="Gene3D" id="3.30.720.50">
    <property type="match status" value="1"/>
</dbReference>
<dbReference type="GO" id="GO:0008270">
    <property type="term" value="F:zinc ion binding"/>
    <property type="evidence" value="ECO:0007669"/>
    <property type="project" value="UniProtKB-KW"/>
</dbReference>
<comment type="subcellular location">
    <subcellularLocation>
        <location evidence="1">Nucleus</location>
    </subcellularLocation>
</comment>
<dbReference type="AlphaFoldDB" id="A0A7R9AAC5"/>
<evidence type="ECO:0000256" key="3">
    <source>
        <dbReference type="ARBA" id="ARBA00024347"/>
    </source>
</evidence>
<feature type="zinc finger region" description="C3H1-type" evidence="4">
    <location>
        <begin position="1"/>
        <end position="23"/>
    </location>
</feature>
<feature type="domain" description="WWE" evidence="6">
    <location>
        <begin position="431"/>
        <end position="523"/>
    </location>
</feature>
<dbReference type="InterPro" id="IPR051712">
    <property type="entry name" value="ARTD-AVP"/>
</dbReference>
<evidence type="ECO:0000256" key="4">
    <source>
        <dbReference type="PROSITE-ProRule" id="PRU00723"/>
    </source>
</evidence>
<accession>A0A7R9AAC5</accession>
<evidence type="ECO:0000259" key="6">
    <source>
        <dbReference type="PROSITE" id="PS50918"/>
    </source>
</evidence>
<evidence type="ECO:0000313" key="9">
    <source>
        <dbReference type="Proteomes" id="UP000677054"/>
    </source>
</evidence>
<dbReference type="Pfam" id="PF02825">
    <property type="entry name" value="WWE"/>
    <property type="match status" value="1"/>
</dbReference>
<dbReference type="InterPro" id="IPR012317">
    <property type="entry name" value="Poly(ADP-ribose)pol_cat_dom"/>
</dbReference>
<dbReference type="SUPFAM" id="SSF117839">
    <property type="entry name" value="WWE domain"/>
    <property type="match status" value="1"/>
</dbReference>
<dbReference type="EMBL" id="LR902389">
    <property type="protein sequence ID" value="CAD7250469.1"/>
    <property type="molecule type" value="Genomic_DNA"/>
</dbReference>
<dbReference type="PANTHER" id="PTHR45740">
    <property type="entry name" value="POLY [ADP-RIBOSE] POLYMERASE"/>
    <property type="match status" value="1"/>
</dbReference>
<dbReference type="Pfam" id="PF00644">
    <property type="entry name" value="PARP"/>
    <property type="match status" value="1"/>
</dbReference>
<evidence type="ECO:0000259" key="7">
    <source>
        <dbReference type="PROSITE" id="PS51059"/>
    </source>
</evidence>
<dbReference type="InterPro" id="IPR000571">
    <property type="entry name" value="Znf_CCCH"/>
</dbReference>
<dbReference type="EMBL" id="CAJPEV010002872">
    <property type="protein sequence ID" value="CAG0898299.1"/>
    <property type="molecule type" value="Genomic_DNA"/>
</dbReference>
<evidence type="ECO:0000256" key="2">
    <source>
        <dbReference type="ARBA" id="ARBA00023242"/>
    </source>
</evidence>
<dbReference type="InterPro" id="IPR004170">
    <property type="entry name" value="WWE_dom"/>
</dbReference>
<keyword evidence="4" id="KW-0479">Metal-binding</keyword>
<dbReference type="Gene3D" id="3.90.228.10">
    <property type="match status" value="1"/>
</dbReference>